<dbReference type="Proteomes" id="UP000823749">
    <property type="component" value="Chromosome 6"/>
</dbReference>
<evidence type="ECO:0000313" key="1">
    <source>
        <dbReference type="EMBL" id="KAG5545938.1"/>
    </source>
</evidence>
<protein>
    <submittedName>
        <fullName evidence="1">Uncharacterized protein</fullName>
    </submittedName>
</protein>
<name>A0AAV6K0M7_9ERIC</name>
<dbReference type="EMBL" id="JACTNZ010000006">
    <property type="protein sequence ID" value="KAG5545938.1"/>
    <property type="molecule type" value="Genomic_DNA"/>
</dbReference>
<sequence>MGNKLGRKRQVVDEKYTRPQGLYQHKDVDHKKLKKLILDSKLAPCYPGDESECGYDLEECPICFLIAGVGYKCVSDCRILSTCTDSNAAMILKNAYLLFVLSKSESLKMLLERHMYSTRCPFCKTSNYAVEYRGGKTKEEKGKEQVEEQRVIEAKIRMRQQELLDDEDRKQKIPDISSSSMTLAQGEVGYNTVAVPSFTSAVEGEEIVSLEEPYSSIRPSLRPRQNRDDEFDLDLEDIMVMEAIWLSIQEKGRIRNPNYDDSATSEHYVTGDQLVSQALPLPAESSSSPSGGLACAIAALAERQQTGGESSSNNYIESTSTFNMPPSYSRFSDSREQVLESYSPSGGSIEELHDSRLAMTGDEGQWGLDHESGVAEVGTSYGSCDVAEDGGGVVAMPSQHQIQGGLQANNGGTIVPESFEEQMMLAMAVSLAEAQARTIVPGVAWQ</sequence>
<comment type="caution">
    <text evidence="1">The sequence shown here is derived from an EMBL/GenBank/DDBJ whole genome shotgun (WGS) entry which is preliminary data.</text>
</comment>
<dbReference type="GO" id="GO:0005737">
    <property type="term" value="C:cytoplasm"/>
    <property type="evidence" value="ECO:0007669"/>
    <property type="project" value="TreeGrafter"/>
</dbReference>
<proteinExistence type="predicted"/>
<keyword evidence="2" id="KW-1185">Reference proteome</keyword>
<dbReference type="InterPro" id="IPR039301">
    <property type="entry name" value="Sip5/DA2"/>
</dbReference>
<reference evidence="1 2" key="1">
    <citation type="submission" date="2020-08" db="EMBL/GenBank/DDBJ databases">
        <title>Plant Genome Project.</title>
        <authorList>
            <person name="Zhang R.-G."/>
        </authorList>
    </citation>
    <scope>NUCLEOTIDE SEQUENCE [LARGE SCALE GENOMIC DNA]</scope>
    <source>
        <strain evidence="1">WSP0</strain>
        <tissue evidence="1">Leaf</tissue>
    </source>
</reference>
<organism evidence="1 2">
    <name type="scientific">Rhododendron griersonianum</name>
    <dbReference type="NCBI Taxonomy" id="479676"/>
    <lineage>
        <taxon>Eukaryota</taxon>
        <taxon>Viridiplantae</taxon>
        <taxon>Streptophyta</taxon>
        <taxon>Embryophyta</taxon>
        <taxon>Tracheophyta</taxon>
        <taxon>Spermatophyta</taxon>
        <taxon>Magnoliopsida</taxon>
        <taxon>eudicotyledons</taxon>
        <taxon>Gunneridae</taxon>
        <taxon>Pentapetalae</taxon>
        <taxon>asterids</taxon>
        <taxon>Ericales</taxon>
        <taxon>Ericaceae</taxon>
        <taxon>Ericoideae</taxon>
        <taxon>Rhodoreae</taxon>
        <taxon>Rhododendron</taxon>
    </lineage>
</organism>
<gene>
    <name evidence="1" type="ORF">RHGRI_018188</name>
</gene>
<accession>A0AAV6K0M7</accession>
<dbReference type="PANTHER" id="PTHR31315:SF1">
    <property type="entry name" value="PROTEIN SIP5"/>
    <property type="match status" value="1"/>
</dbReference>
<evidence type="ECO:0000313" key="2">
    <source>
        <dbReference type="Proteomes" id="UP000823749"/>
    </source>
</evidence>
<dbReference type="PANTHER" id="PTHR31315">
    <property type="entry name" value="PROTEIN SIP5"/>
    <property type="match status" value="1"/>
</dbReference>
<dbReference type="AlphaFoldDB" id="A0AAV6K0M7"/>